<evidence type="ECO:0000259" key="2">
    <source>
        <dbReference type="Pfam" id="PF09917"/>
    </source>
</evidence>
<evidence type="ECO:0000313" key="4">
    <source>
        <dbReference type="Proteomes" id="UP000319897"/>
    </source>
</evidence>
<dbReference type="PANTHER" id="PTHR36919">
    <property type="entry name" value="BLR1215 PROTEIN"/>
    <property type="match status" value="1"/>
</dbReference>
<evidence type="ECO:0000313" key="3">
    <source>
        <dbReference type="EMBL" id="TPE62464.1"/>
    </source>
</evidence>
<organism evidence="3 4">
    <name type="scientific">Sandaracinobacter neustonicus</name>
    <dbReference type="NCBI Taxonomy" id="1715348"/>
    <lineage>
        <taxon>Bacteria</taxon>
        <taxon>Pseudomonadati</taxon>
        <taxon>Pseudomonadota</taxon>
        <taxon>Alphaproteobacteria</taxon>
        <taxon>Sphingomonadales</taxon>
        <taxon>Sphingosinicellaceae</taxon>
        <taxon>Sandaracinobacter</taxon>
    </lineage>
</organism>
<dbReference type="RefSeq" id="WP_140927528.1">
    <property type="nucleotide sequence ID" value="NZ_VFSU01000018.1"/>
</dbReference>
<feature type="domain" description="DUF2147" evidence="2">
    <location>
        <begin position="28"/>
        <end position="132"/>
    </location>
</feature>
<dbReference type="Proteomes" id="UP000319897">
    <property type="component" value="Unassembled WGS sequence"/>
</dbReference>
<reference evidence="3 4" key="1">
    <citation type="submission" date="2019-06" db="EMBL/GenBank/DDBJ databases">
        <authorList>
            <person name="Lee I."/>
            <person name="Jang G.I."/>
            <person name="Hwang C.Y."/>
        </authorList>
    </citation>
    <scope>NUCLEOTIDE SEQUENCE [LARGE SCALE GENOMIC DNA]</scope>
    <source>
        <strain evidence="3 4">PAMC 28131</strain>
    </source>
</reference>
<dbReference type="Gene3D" id="2.40.128.520">
    <property type="match status" value="1"/>
</dbReference>
<name>A0A501XQF2_9SPHN</name>
<evidence type="ECO:0000256" key="1">
    <source>
        <dbReference type="SAM" id="SignalP"/>
    </source>
</evidence>
<keyword evidence="4" id="KW-1185">Reference proteome</keyword>
<dbReference type="EMBL" id="VFSU01000018">
    <property type="protein sequence ID" value="TPE62464.1"/>
    <property type="molecule type" value="Genomic_DNA"/>
</dbReference>
<sequence>MMRVPVTLLLSLLVATPVLAQKPVTPTGVWQSPGGNTRIRISKCGQNICGKVAWASERAKADAARGGHPNLIGMNLFEDFSRTGPNQFQGRVFVPDINRRFNGTLTVDNPKTITVRGCLVRNTGCRSETWTRVGN</sequence>
<feature type="chain" id="PRO_5021195472" evidence="1">
    <location>
        <begin position="21"/>
        <end position="135"/>
    </location>
</feature>
<feature type="signal peptide" evidence="1">
    <location>
        <begin position="1"/>
        <end position="20"/>
    </location>
</feature>
<gene>
    <name evidence="3" type="ORF">FJQ54_06080</name>
</gene>
<comment type="caution">
    <text evidence="3">The sequence shown here is derived from an EMBL/GenBank/DDBJ whole genome shotgun (WGS) entry which is preliminary data.</text>
</comment>
<protein>
    <submittedName>
        <fullName evidence="3">DUF2147 domain-containing protein</fullName>
    </submittedName>
</protein>
<dbReference type="PANTHER" id="PTHR36919:SF2">
    <property type="entry name" value="BLL6627 PROTEIN"/>
    <property type="match status" value="1"/>
</dbReference>
<proteinExistence type="predicted"/>
<dbReference type="AlphaFoldDB" id="A0A501XQF2"/>
<dbReference type="OrthoDB" id="9811671at2"/>
<accession>A0A501XQF2</accession>
<dbReference type="InterPro" id="IPR019223">
    <property type="entry name" value="DUF2147"/>
</dbReference>
<dbReference type="Pfam" id="PF09917">
    <property type="entry name" value="DUF2147"/>
    <property type="match status" value="1"/>
</dbReference>
<keyword evidence="1" id="KW-0732">Signal</keyword>